<dbReference type="InterPro" id="IPR015421">
    <property type="entry name" value="PyrdxlP-dep_Trfase_major"/>
</dbReference>
<evidence type="ECO:0000256" key="3">
    <source>
        <dbReference type="ARBA" id="ARBA00022898"/>
    </source>
</evidence>
<dbReference type="GO" id="GO:0031071">
    <property type="term" value="F:cysteine desulfurase activity"/>
    <property type="evidence" value="ECO:0007669"/>
    <property type="project" value="UniProtKB-EC"/>
</dbReference>
<dbReference type="InterPro" id="IPR015422">
    <property type="entry name" value="PyrdxlP-dep_Trfase_small"/>
</dbReference>
<dbReference type="Gene3D" id="3.40.640.10">
    <property type="entry name" value="Type I PLP-dependent aspartate aminotransferase-like (Major domain)"/>
    <property type="match status" value="1"/>
</dbReference>
<evidence type="ECO:0000259" key="6">
    <source>
        <dbReference type="Pfam" id="PF00266"/>
    </source>
</evidence>
<dbReference type="InterPro" id="IPR000192">
    <property type="entry name" value="Aminotrans_V_dom"/>
</dbReference>
<dbReference type="PROSITE" id="PS00595">
    <property type="entry name" value="AA_TRANSFER_CLASS_5"/>
    <property type="match status" value="1"/>
</dbReference>
<dbReference type="PANTHER" id="PTHR43586">
    <property type="entry name" value="CYSTEINE DESULFURASE"/>
    <property type="match status" value="1"/>
</dbReference>
<organism evidence="7 8">
    <name type="scientific">Canibacter oris</name>
    <dbReference type="NCBI Taxonomy" id="1365628"/>
    <lineage>
        <taxon>Bacteria</taxon>
        <taxon>Bacillati</taxon>
        <taxon>Actinomycetota</taxon>
        <taxon>Actinomycetes</taxon>
        <taxon>Micrococcales</taxon>
        <taxon>Microbacteriaceae</taxon>
        <taxon>Canibacter</taxon>
    </lineage>
</organism>
<dbReference type="GO" id="GO:0016829">
    <property type="term" value="F:lyase activity"/>
    <property type="evidence" value="ECO:0007669"/>
    <property type="project" value="UniProtKB-KW"/>
</dbReference>
<keyword evidence="8" id="KW-1185">Reference proteome</keyword>
<accession>A0A840DMK3</accession>
<name>A0A840DMK3_9MICO</name>
<dbReference type="RefSeq" id="WP_183304400.1">
    <property type="nucleotide sequence ID" value="NZ_JACIFD010000004.1"/>
</dbReference>
<evidence type="ECO:0000313" key="7">
    <source>
        <dbReference type="EMBL" id="MBB4071288.1"/>
    </source>
</evidence>
<feature type="domain" description="Aminotransferase class V" evidence="6">
    <location>
        <begin position="1"/>
        <end position="258"/>
    </location>
</feature>
<dbReference type="AlphaFoldDB" id="A0A840DMK3"/>
<gene>
    <name evidence="7" type="ORF">F5897_000580</name>
</gene>
<proteinExistence type="inferred from homology"/>
<keyword evidence="3" id="KW-0663">Pyridoxal phosphate</keyword>
<dbReference type="EMBL" id="JACIFD010000004">
    <property type="protein sequence ID" value="MBB4071288.1"/>
    <property type="molecule type" value="Genomic_DNA"/>
</dbReference>
<comment type="caution">
    <text evidence="7">The sequence shown here is derived from an EMBL/GenBank/DDBJ whole genome shotgun (WGS) entry which is preliminary data.</text>
</comment>
<comment type="catalytic activity">
    <reaction evidence="4">
        <text>(sulfur carrier)-H + L-cysteine = (sulfur carrier)-SH + L-alanine</text>
        <dbReference type="Rhea" id="RHEA:43892"/>
        <dbReference type="Rhea" id="RHEA-COMP:14737"/>
        <dbReference type="Rhea" id="RHEA-COMP:14739"/>
        <dbReference type="ChEBI" id="CHEBI:29917"/>
        <dbReference type="ChEBI" id="CHEBI:35235"/>
        <dbReference type="ChEBI" id="CHEBI:57972"/>
        <dbReference type="ChEBI" id="CHEBI:64428"/>
        <dbReference type="EC" id="2.8.1.7"/>
    </reaction>
</comment>
<reference evidence="7" key="1">
    <citation type="submission" date="2020-08" db="EMBL/GenBank/DDBJ databases">
        <title>Sequencing the genomes of 1000 actinobacteria strains.</title>
        <authorList>
            <person name="Klenk H.-P."/>
        </authorList>
    </citation>
    <scope>NUCLEOTIDE SEQUENCE [LARGE SCALE GENOMIC DNA]</scope>
    <source>
        <strain evidence="7">DSM 27064</strain>
    </source>
</reference>
<evidence type="ECO:0000256" key="4">
    <source>
        <dbReference type="ARBA" id="ARBA00050776"/>
    </source>
</evidence>
<dbReference type="Gene3D" id="3.90.1150.10">
    <property type="entry name" value="Aspartate Aminotransferase, domain 1"/>
    <property type="match status" value="1"/>
</dbReference>
<dbReference type="Pfam" id="PF00266">
    <property type="entry name" value="Aminotran_5"/>
    <property type="match status" value="1"/>
</dbReference>
<comment type="similarity">
    <text evidence="2">Belongs to the class-V pyridoxal-phosphate-dependent aminotransferase family. Csd subfamily.</text>
</comment>
<comment type="cofactor">
    <cofactor evidence="1 5">
        <name>pyridoxal 5'-phosphate</name>
        <dbReference type="ChEBI" id="CHEBI:597326"/>
    </cofactor>
</comment>
<dbReference type="PANTHER" id="PTHR43586:SF8">
    <property type="entry name" value="CYSTEINE DESULFURASE 1, CHLOROPLASTIC"/>
    <property type="match status" value="1"/>
</dbReference>
<dbReference type="InterPro" id="IPR020578">
    <property type="entry name" value="Aminotrans_V_PyrdxlP_BS"/>
</dbReference>
<evidence type="ECO:0000256" key="5">
    <source>
        <dbReference type="RuleBase" id="RU004504"/>
    </source>
</evidence>
<dbReference type="Proteomes" id="UP000571183">
    <property type="component" value="Unassembled WGS sequence"/>
</dbReference>
<sequence>KLVVVPVTAAGIWELDALRQRLSPRTRVVAFTHLSNVTGWLSPVQDVVQLVAQLTGGNAVTVLDACQSVPHLPFDVAALGVDFAVFSGHKMYAPNGIGGLLGKTELLQLLPPAKTGGSAITKVTAEAAEFLPPPHRFEPGTQPVSQVIGLGAAVDFISAIGMPLLAQREQQLSDYLYQRLAELPGVNLLGPATSRAGLVAFTLTGVHPHDASQVLDTNDVVVRVGHHCAQPLHRALGINSSVRASISAATTTVEIDMLIAGIRDVQKYFGVQ</sequence>
<keyword evidence="7" id="KW-0456">Lyase</keyword>
<evidence type="ECO:0000313" key="8">
    <source>
        <dbReference type="Proteomes" id="UP000571183"/>
    </source>
</evidence>
<evidence type="ECO:0000256" key="2">
    <source>
        <dbReference type="ARBA" id="ARBA00010447"/>
    </source>
</evidence>
<feature type="non-terminal residue" evidence="7">
    <location>
        <position position="1"/>
    </location>
</feature>
<evidence type="ECO:0000256" key="1">
    <source>
        <dbReference type="ARBA" id="ARBA00001933"/>
    </source>
</evidence>
<dbReference type="SUPFAM" id="SSF53383">
    <property type="entry name" value="PLP-dependent transferases"/>
    <property type="match status" value="1"/>
</dbReference>
<protein>
    <submittedName>
        <fullName evidence="7">Selenocysteine lyase/cysteine desulfurase</fullName>
    </submittedName>
</protein>
<dbReference type="InterPro" id="IPR015424">
    <property type="entry name" value="PyrdxlP-dep_Trfase"/>
</dbReference>